<name>A0A9Q0QTE3_9MAGN</name>
<accession>A0A9Q0QTE3</accession>
<dbReference type="AlphaFoldDB" id="A0A9Q0QTE3"/>
<sequence>MQYREKVPEEESQEIIILFQTNTKQERKFHELHLLASFSARALSAERSGLLLQALATPISRRNFCFKGLCNFRFQWVLHQPLRSFVVIRRRNGYGPRKNAFLKGALY</sequence>
<organism evidence="1 2">
    <name type="scientific">Protea cynaroides</name>
    <dbReference type="NCBI Taxonomy" id="273540"/>
    <lineage>
        <taxon>Eukaryota</taxon>
        <taxon>Viridiplantae</taxon>
        <taxon>Streptophyta</taxon>
        <taxon>Embryophyta</taxon>
        <taxon>Tracheophyta</taxon>
        <taxon>Spermatophyta</taxon>
        <taxon>Magnoliopsida</taxon>
        <taxon>Proteales</taxon>
        <taxon>Proteaceae</taxon>
        <taxon>Protea</taxon>
    </lineage>
</organism>
<evidence type="ECO:0000313" key="1">
    <source>
        <dbReference type="EMBL" id="KAJ4971054.1"/>
    </source>
</evidence>
<dbReference type="EMBL" id="JAMYWD010000005">
    <property type="protein sequence ID" value="KAJ4971054.1"/>
    <property type="molecule type" value="Genomic_DNA"/>
</dbReference>
<protein>
    <submittedName>
        <fullName evidence="1">Uncharacterized protein</fullName>
    </submittedName>
</protein>
<gene>
    <name evidence="1" type="ORF">NE237_004153</name>
</gene>
<comment type="caution">
    <text evidence="1">The sequence shown here is derived from an EMBL/GenBank/DDBJ whole genome shotgun (WGS) entry which is preliminary data.</text>
</comment>
<proteinExistence type="predicted"/>
<dbReference type="Proteomes" id="UP001141806">
    <property type="component" value="Unassembled WGS sequence"/>
</dbReference>
<reference evidence="1" key="1">
    <citation type="journal article" date="2023" name="Plant J.">
        <title>The genome of the king protea, Protea cynaroides.</title>
        <authorList>
            <person name="Chang J."/>
            <person name="Duong T.A."/>
            <person name="Schoeman C."/>
            <person name="Ma X."/>
            <person name="Roodt D."/>
            <person name="Barker N."/>
            <person name="Li Z."/>
            <person name="Van de Peer Y."/>
            <person name="Mizrachi E."/>
        </authorList>
    </citation>
    <scope>NUCLEOTIDE SEQUENCE</scope>
    <source>
        <tissue evidence="1">Young leaves</tissue>
    </source>
</reference>
<keyword evidence="2" id="KW-1185">Reference proteome</keyword>
<evidence type="ECO:0000313" key="2">
    <source>
        <dbReference type="Proteomes" id="UP001141806"/>
    </source>
</evidence>